<protein>
    <submittedName>
        <fullName evidence="1">Uncharacterized protein</fullName>
    </submittedName>
</protein>
<organism evidence="1 2">
    <name type="scientific">Lolium multiflorum</name>
    <name type="common">Italian ryegrass</name>
    <name type="synonym">Lolium perenne subsp. multiflorum</name>
    <dbReference type="NCBI Taxonomy" id="4521"/>
    <lineage>
        <taxon>Eukaryota</taxon>
        <taxon>Viridiplantae</taxon>
        <taxon>Streptophyta</taxon>
        <taxon>Embryophyta</taxon>
        <taxon>Tracheophyta</taxon>
        <taxon>Spermatophyta</taxon>
        <taxon>Magnoliopsida</taxon>
        <taxon>Liliopsida</taxon>
        <taxon>Poales</taxon>
        <taxon>Poaceae</taxon>
        <taxon>BOP clade</taxon>
        <taxon>Pooideae</taxon>
        <taxon>Poodae</taxon>
        <taxon>Poeae</taxon>
        <taxon>Poeae Chloroplast Group 2 (Poeae type)</taxon>
        <taxon>Loliodinae</taxon>
        <taxon>Loliinae</taxon>
        <taxon>Lolium</taxon>
    </lineage>
</organism>
<dbReference type="EMBL" id="JAUUTY010000006">
    <property type="protein sequence ID" value="KAK1621143.1"/>
    <property type="molecule type" value="Genomic_DNA"/>
</dbReference>
<sequence length="130" mass="14876">MPGTYISSLLCLMGNLKLPCISFTVFFRLAISVFFSLLLDNNSVEVVGSNNRKIFHFFLSNCLLNINVAIVYSLDGRSVILFFHDVAVLFGRNRRRTWRRRAARRSSPQLLLDVTVQDQGHFTCGVSRWC</sequence>
<reference evidence="1" key="1">
    <citation type="submission" date="2023-07" db="EMBL/GenBank/DDBJ databases">
        <title>A chromosome-level genome assembly of Lolium multiflorum.</title>
        <authorList>
            <person name="Chen Y."/>
            <person name="Copetti D."/>
            <person name="Kolliker R."/>
            <person name="Studer B."/>
        </authorList>
    </citation>
    <scope>NUCLEOTIDE SEQUENCE</scope>
    <source>
        <strain evidence="1">02402/16</strain>
        <tissue evidence="1">Leaf</tissue>
    </source>
</reference>
<comment type="caution">
    <text evidence="1">The sequence shown here is derived from an EMBL/GenBank/DDBJ whole genome shotgun (WGS) entry which is preliminary data.</text>
</comment>
<keyword evidence="2" id="KW-1185">Reference proteome</keyword>
<evidence type="ECO:0000313" key="1">
    <source>
        <dbReference type="EMBL" id="KAK1621143.1"/>
    </source>
</evidence>
<name>A0AAD8RGE5_LOLMU</name>
<evidence type="ECO:0000313" key="2">
    <source>
        <dbReference type="Proteomes" id="UP001231189"/>
    </source>
</evidence>
<dbReference type="Proteomes" id="UP001231189">
    <property type="component" value="Unassembled WGS sequence"/>
</dbReference>
<accession>A0AAD8RGE5</accession>
<gene>
    <name evidence="1" type="ORF">QYE76_026660</name>
</gene>
<proteinExistence type="predicted"/>
<dbReference type="AlphaFoldDB" id="A0AAD8RGE5"/>